<name>S8EIB9_FOMSC</name>
<organism evidence="2 3">
    <name type="scientific">Fomitopsis schrenkii</name>
    <name type="common">Brown rot fungus</name>
    <dbReference type="NCBI Taxonomy" id="2126942"/>
    <lineage>
        <taxon>Eukaryota</taxon>
        <taxon>Fungi</taxon>
        <taxon>Dikarya</taxon>
        <taxon>Basidiomycota</taxon>
        <taxon>Agaricomycotina</taxon>
        <taxon>Agaricomycetes</taxon>
        <taxon>Polyporales</taxon>
        <taxon>Fomitopsis</taxon>
    </lineage>
</organism>
<protein>
    <submittedName>
        <fullName evidence="2">Uncharacterized protein</fullName>
    </submittedName>
</protein>
<dbReference type="EMBL" id="KE504132">
    <property type="protein sequence ID" value="EPT03054.1"/>
    <property type="molecule type" value="Genomic_DNA"/>
</dbReference>
<evidence type="ECO:0000313" key="3">
    <source>
        <dbReference type="Proteomes" id="UP000015241"/>
    </source>
</evidence>
<keyword evidence="3" id="KW-1185">Reference proteome</keyword>
<evidence type="ECO:0000313" key="2">
    <source>
        <dbReference type="EMBL" id="EPT03054.1"/>
    </source>
</evidence>
<feature type="compositionally biased region" description="Low complexity" evidence="1">
    <location>
        <begin position="114"/>
        <end position="126"/>
    </location>
</feature>
<gene>
    <name evidence="2" type="ORF">FOMPIDRAFT_1117173</name>
</gene>
<dbReference type="Proteomes" id="UP000015241">
    <property type="component" value="Unassembled WGS sequence"/>
</dbReference>
<proteinExistence type="predicted"/>
<feature type="non-terminal residue" evidence="2">
    <location>
        <position position="1"/>
    </location>
</feature>
<sequence>RIMRELAPLYVDVRHKYTEQDPKQIKKYMDMVVEKVPWITRYEDCWPVKVYTRKWLDKTRWDNKHQRPFKDFAEQKANGTAKSELQVSRASRGRPRSQPQAGDRHRHSQEVPCAPSTSSPRSASSTIVNEYSAPAGKVAVFEPHMGFVRDFLRGLRPSMEDLTPEFVSAGLVNEMCLVALAEMPDWEKDKLLRDDMSLKPFQMRVVRVGLAELQV</sequence>
<dbReference type="InParanoid" id="S8EIB9"/>
<accession>S8EIB9</accession>
<reference evidence="2 3" key="1">
    <citation type="journal article" date="2012" name="Science">
        <title>The Paleozoic origin of enzymatic lignin decomposition reconstructed from 31 fungal genomes.</title>
        <authorList>
            <person name="Floudas D."/>
            <person name="Binder M."/>
            <person name="Riley R."/>
            <person name="Barry K."/>
            <person name="Blanchette R.A."/>
            <person name="Henrissat B."/>
            <person name="Martinez A.T."/>
            <person name="Otillar R."/>
            <person name="Spatafora J.W."/>
            <person name="Yadav J.S."/>
            <person name="Aerts A."/>
            <person name="Benoit I."/>
            <person name="Boyd A."/>
            <person name="Carlson A."/>
            <person name="Copeland A."/>
            <person name="Coutinho P.M."/>
            <person name="de Vries R.P."/>
            <person name="Ferreira P."/>
            <person name="Findley K."/>
            <person name="Foster B."/>
            <person name="Gaskell J."/>
            <person name="Glotzer D."/>
            <person name="Gorecki P."/>
            <person name="Heitman J."/>
            <person name="Hesse C."/>
            <person name="Hori C."/>
            <person name="Igarashi K."/>
            <person name="Jurgens J.A."/>
            <person name="Kallen N."/>
            <person name="Kersten P."/>
            <person name="Kohler A."/>
            <person name="Kuees U."/>
            <person name="Kumar T.K.A."/>
            <person name="Kuo A."/>
            <person name="LaButti K."/>
            <person name="Larrondo L.F."/>
            <person name="Lindquist E."/>
            <person name="Ling A."/>
            <person name="Lombard V."/>
            <person name="Lucas S."/>
            <person name="Lundell T."/>
            <person name="Martin R."/>
            <person name="McLaughlin D.J."/>
            <person name="Morgenstern I."/>
            <person name="Morin E."/>
            <person name="Murat C."/>
            <person name="Nagy L.G."/>
            <person name="Nolan M."/>
            <person name="Ohm R.A."/>
            <person name="Patyshakuliyeva A."/>
            <person name="Rokas A."/>
            <person name="Ruiz-Duenas F.J."/>
            <person name="Sabat G."/>
            <person name="Salamov A."/>
            <person name="Samejima M."/>
            <person name="Schmutz J."/>
            <person name="Slot J.C."/>
            <person name="St John F."/>
            <person name="Stenlid J."/>
            <person name="Sun H."/>
            <person name="Sun S."/>
            <person name="Syed K."/>
            <person name="Tsang A."/>
            <person name="Wiebenga A."/>
            <person name="Young D."/>
            <person name="Pisabarro A."/>
            <person name="Eastwood D.C."/>
            <person name="Martin F."/>
            <person name="Cullen D."/>
            <person name="Grigoriev I.V."/>
            <person name="Hibbett D.S."/>
        </authorList>
    </citation>
    <scope>NUCLEOTIDE SEQUENCE</scope>
    <source>
        <strain evidence="3">FP-58527</strain>
    </source>
</reference>
<dbReference type="OrthoDB" id="2801937at2759"/>
<evidence type="ECO:0000256" key="1">
    <source>
        <dbReference type="SAM" id="MobiDB-lite"/>
    </source>
</evidence>
<dbReference type="HOGENOM" id="CLU_073363_0_0_1"/>
<dbReference type="AlphaFoldDB" id="S8EIB9"/>
<feature type="region of interest" description="Disordered" evidence="1">
    <location>
        <begin position="70"/>
        <end position="127"/>
    </location>
</feature>
<feature type="compositionally biased region" description="Polar residues" evidence="1">
    <location>
        <begin position="77"/>
        <end position="89"/>
    </location>
</feature>